<keyword evidence="2" id="KW-1185">Reference proteome</keyword>
<sequence>MQYEEFLMDLKSVRIVYQQLNQYEDPLANLSKVLDAKINNIHESLLEFNMKLETDPDNVFIIDSRANI</sequence>
<reference evidence="1" key="1">
    <citation type="submission" date="2021-06" db="EMBL/GenBank/DDBJ databases">
        <authorList>
            <person name="Kallberg Y."/>
            <person name="Tangrot J."/>
            <person name="Rosling A."/>
        </authorList>
    </citation>
    <scope>NUCLEOTIDE SEQUENCE</scope>
    <source>
        <strain evidence="1">MA453B</strain>
    </source>
</reference>
<gene>
    <name evidence="1" type="ORF">DERYTH_LOCUS10978</name>
</gene>
<dbReference type="Proteomes" id="UP000789405">
    <property type="component" value="Unassembled WGS sequence"/>
</dbReference>
<accession>A0A9N9E6A6</accession>
<protein>
    <submittedName>
        <fullName evidence="1">24258_t:CDS:1</fullName>
    </submittedName>
</protein>
<proteinExistence type="predicted"/>
<dbReference type="EMBL" id="CAJVPY010006626">
    <property type="protein sequence ID" value="CAG8666267.1"/>
    <property type="molecule type" value="Genomic_DNA"/>
</dbReference>
<organism evidence="1 2">
    <name type="scientific">Dentiscutata erythropus</name>
    <dbReference type="NCBI Taxonomy" id="1348616"/>
    <lineage>
        <taxon>Eukaryota</taxon>
        <taxon>Fungi</taxon>
        <taxon>Fungi incertae sedis</taxon>
        <taxon>Mucoromycota</taxon>
        <taxon>Glomeromycotina</taxon>
        <taxon>Glomeromycetes</taxon>
        <taxon>Diversisporales</taxon>
        <taxon>Gigasporaceae</taxon>
        <taxon>Dentiscutata</taxon>
    </lineage>
</organism>
<evidence type="ECO:0000313" key="1">
    <source>
        <dbReference type="EMBL" id="CAG8666267.1"/>
    </source>
</evidence>
<comment type="caution">
    <text evidence="1">The sequence shown here is derived from an EMBL/GenBank/DDBJ whole genome shotgun (WGS) entry which is preliminary data.</text>
</comment>
<name>A0A9N9E6A6_9GLOM</name>
<dbReference type="AlphaFoldDB" id="A0A9N9E6A6"/>
<evidence type="ECO:0000313" key="2">
    <source>
        <dbReference type="Proteomes" id="UP000789405"/>
    </source>
</evidence>